<keyword evidence="6 8" id="KW-0408">Iron</keyword>
<dbReference type="GO" id="GO:0005506">
    <property type="term" value="F:iron ion binding"/>
    <property type="evidence" value="ECO:0007669"/>
    <property type="project" value="InterPro"/>
</dbReference>
<dbReference type="InterPro" id="IPR017972">
    <property type="entry name" value="Cyt_P450_CS"/>
</dbReference>
<evidence type="ECO:0000256" key="6">
    <source>
        <dbReference type="ARBA" id="ARBA00023004"/>
    </source>
</evidence>
<dbReference type="Pfam" id="PF00067">
    <property type="entry name" value="p450"/>
    <property type="match status" value="1"/>
</dbReference>
<evidence type="ECO:0000256" key="7">
    <source>
        <dbReference type="ARBA" id="ARBA00023033"/>
    </source>
</evidence>
<comment type="cofactor">
    <cofactor evidence="1">
        <name>heme</name>
        <dbReference type="ChEBI" id="CHEBI:30413"/>
    </cofactor>
</comment>
<proteinExistence type="inferred from homology"/>
<evidence type="ECO:0000313" key="10">
    <source>
        <dbReference type="Proteomes" id="UP000642070"/>
    </source>
</evidence>
<name>A0A917T0W7_9ACTN</name>
<dbReference type="SUPFAM" id="SSF48264">
    <property type="entry name" value="Cytochrome P450"/>
    <property type="match status" value="1"/>
</dbReference>
<dbReference type="Gene3D" id="1.10.630.10">
    <property type="entry name" value="Cytochrome P450"/>
    <property type="match status" value="1"/>
</dbReference>
<evidence type="ECO:0000256" key="1">
    <source>
        <dbReference type="ARBA" id="ARBA00001971"/>
    </source>
</evidence>
<dbReference type="EMBL" id="BMPI01000002">
    <property type="protein sequence ID" value="GGM04980.1"/>
    <property type="molecule type" value="Genomic_DNA"/>
</dbReference>
<organism evidence="9 10">
    <name type="scientific">Dactylosporangium sucinum</name>
    <dbReference type="NCBI Taxonomy" id="1424081"/>
    <lineage>
        <taxon>Bacteria</taxon>
        <taxon>Bacillati</taxon>
        <taxon>Actinomycetota</taxon>
        <taxon>Actinomycetes</taxon>
        <taxon>Micromonosporales</taxon>
        <taxon>Micromonosporaceae</taxon>
        <taxon>Dactylosporangium</taxon>
    </lineage>
</organism>
<evidence type="ECO:0000313" key="9">
    <source>
        <dbReference type="EMBL" id="GGM04980.1"/>
    </source>
</evidence>
<dbReference type="InterPro" id="IPR002397">
    <property type="entry name" value="Cyt_P450_B"/>
</dbReference>
<evidence type="ECO:0000256" key="3">
    <source>
        <dbReference type="ARBA" id="ARBA00022617"/>
    </source>
</evidence>
<protein>
    <submittedName>
        <fullName evidence="9">Cytochrome P450</fullName>
    </submittedName>
</protein>
<sequence>MTTAANVRVSIGDIPGLDPSPLYTVIPQRTPSGIPQVVLPSGHTAAHLTRFKDVKAVLMDSSFSRSVTNTPDGPSFLPTITPPELLINLDLPHHPRLRALVTSDYSANAMGALLPALQDLVTARFAALRAADRPDLFADVLDEIPLRFNCLLLGIPDEDVPYFRPSARIVQIAARDDVDGLVEHFFLVYNYVLDLVGGKRPVRPEGLIARLLAARDRSDPPLTDADLAGLVLASVLGGDQNSLSVMTKSVYALLAAPPLWQRLVADPDVAPKLVEELIRFIPLGRMSAFPRVATRPFHSSEGDLAEGDLVYPNAFLANRDPEVYHEPLVIDPDRSGPRHLQFGYGMHHCLGAAMSRLQIETVLTRLAAEFPALALDADPATLPWDDGVLLRRPTALPVRW</sequence>
<gene>
    <name evidence="9" type="ORF">GCM10007977_002690</name>
</gene>
<dbReference type="GO" id="GO:0016705">
    <property type="term" value="F:oxidoreductase activity, acting on paired donors, with incorporation or reduction of molecular oxygen"/>
    <property type="evidence" value="ECO:0007669"/>
    <property type="project" value="InterPro"/>
</dbReference>
<dbReference type="PANTHER" id="PTHR46696:SF5">
    <property type="entry name" value="CYTOCHROME P450 BJ-1"/>
    <property type="match status" value="1"/>
</dbReference>
<evidence type="ECO:0000256" key="4">
    <source>
        <dbReference type="ARBA" id="ARBA00022723"/>
    </source>
</evidence>
<evidence type="ECO:0000256" key="8">
    <source>
        <dbReference type="RuleBase" id="RU000461"/>
    </source>
</evidence>
<dbReference type="InterPro" id="IPR001128">
    <property type="entry name" value="Cyt_P450"/>
</dbReference>
<dbReference type="PRINTS" id="PR00359">
    <property type="entry name" value="BP450"/>
</dbReference>
<comment type="caution">
    <text evidence="9">The sequence shown here is derived from an EMBL/GenBank/DDBJ whole genome shotgun (WGS) entry which is preliminary data.</text>
</comment>
<reference evidence="9" key="2">
    <citation type="submission" date="2020-09" db="EMBL/GenBank/DDBJ databases">
        <authorList>
            <person name="Sun Q."/>
            <person name="Ohkuma M."/>
        </authorList>
    </citation>
    <scope>NUCLEOTIDE SEQUENCE</scope>
    <source>
        <strain evidence="9">JCM 19831</strain>
    </source>
</reference>
<dbReference type="InterPro" id="IPR036396">
    <property type="entry name" value="Cyt_P450_sf"/>
</dbReference>
<dbReference type="PANTHER" id="PTHR46696">
    <property type="entry name" value="P450, PUTATIVE (EUROFUNG)-RELATED"/>
    <property type="match status" value="1"/>
</dbReference>
<accession>A0A917T0W7</accession>
<keyword evidence="4 8" id="KW-0479">Metal-binding</keyword>
<dbReference type="RefSeq" id="WP_190247808.1">
    <property type="nucleotide sequence ID" value="NZ_BMPI01000002.1"/>
</dbReference>
<evidence type="ECO:0000256" key="5">
    <source>
        <dbReference type="ARBA" id="ARBA00023002"/>
    </source>
</evidence>
<keyword evidence="10" id="KW-1185">Reference proteome</keyword>
<comment type="similarity">
    <text evidence="2 8">Belongs to the cytochrome P450 family.</text>
</comment>
<dbReference type="PROSITE" id="PS00086">
    <property type="entry name" value="CYTOCHROME_P450"/>
    <property type="match status" value="1"/>
</dbReference>
<reference evidence="9" key="1">
    <citation type="journal article" date="2014" name="Int. J. Syst. Evol. Microbiol.">
        <title>Complete genome sequence of Corynebacterium casei LMG S-19264T (=DSM 44701T), isolated from a smear-ripened cheese.</title>
        <authorList>
            <consortium name="US DOE Joint Genome Institute (JGI-PGF)"/>
            <person name="Walter F."/>
            <person name="Albersmeier A."/>
            <person name="Kalinowski J."/>
            <person name="Ruckert C."/>
        </authorList>
    </citation>
    <scope>NUCLEOTIDE SEQUENCE</scope>
    <source>
        <strain evidence="9">JCM 19831</strain>
    </source>
</reference>
<keyword evidence="5 8" id="KW-0560">Oxidoreductase</keyword>
<dbReference type="GO" id="GO:0020037">
    <property type="term" value="F:heme binding"/>
    <property type="evidence" value="ECO:0007669"/>
    <property type="project" value="InterPro"/>
</dbReference>
<keyword evidence="7 8" id="KW-0503">Monooxygenase</keyword>
<evidence type="ECO:0000256" key="2">
    <source>
        <dbReference type="ARBA" id="ARBA00010617"/>
    </source>
</evidence>
<keyword evidence="3 8" id="KW-0349">Heme</keyword>
<dbReference type="AlphaFoldDB" id="A0A917T0W7"/>
<dbReference type="GO" id="GO:0004497">
    <property type="term" value="F:monooxygenase activity"/>
    <property type="evidence" value="ECO:0007669"/>
    <property type="project" value="UniProtKB-KW"/>
</dbReference>
<dbReference type="Proteomes" id="UP000642070">
    <property type="component" value="Unassembled WGS sequence"/>
</dbReference>